<evidence type="ECO:0000256" key="1">
    <source>
        <dbReference type="SAM" id="MobiDB-lite"/>
    </source>
</evidence>
<evidence type="ECO:0000313" key="3">
    <source>
        <dbReference type="EMBL" id="CUP01055.1"/>
    </source>
</evidence>
<evidence type="ECO:0000313" key="6">
    <source>
        <dbReference type="Proteomes" id="UP000095606"/>
    </source>
</evidence>
<feature type="domain" description="HU" evidence="2">
    <location>
        <begin position="1"/>
        <end position="61"/>
    </location>
</feature>
<feature type="compositionally biased region" description="Gly residues" evidence="1">
    <location>
        <begin position="76"/>
        <end position="88"/>
    </location>
</feature>
<dbReference type="RefSeq" id="WP_010535843.1">
    <property type="nucleotide sequence ID" value="NZ_CABMFH010000004.1"/>
</dbReference>
<evidence type="ECO:0000313" key="7">
    <source>
        <dbReference type="Proteomes" id="UP001060104"/>
    </source>
</evidence>
<organism evidence="3 6">
    <name type="scientific">Bacteroides faecis</name>
    <dbReference type="NCBI Taxonomy" id="674529"/>
    <lineage>
        <taxon>Bacteria</taxon>
        <taxon>Pseudomonadati</taxon>
        <taxon>Bacteroidota</taxon>
        <taxon>Bacteroidia</taxon>
        <taxon>Bacteroidales</taxon>
        <taxon>Bacteroidaceae</taxon>
        <taxon>Bacteroides</taxon>
    </lineage>
</organism>
<keyword evidence="3" id="KW-0238">DNA-binding</keyword>
<reference evidence="4" key="2">
    <citation type="submission" date="2022-08" db="EMBL/GenBank/DDBJ databases">
        <title>Genome Sequencing of Bacteroides fragilis Group Isolates with Nanopore Technology.</title>
        <authorList>
            <person name="Tisza M.J."/>
            <person name="Smith D."/>
            <person name="Dekker J.P."/>
        </authorList>
    </citation>
    <scope>NUCLEOTIDE SEQUENCE</scope>
    <source>
        <strain evidence="4">BFG-351</strain>
        <strain evidence="5">BFG-527</strain>
    </source>
</reference>
<evidence type="ECO:0000313" key="5">
    <source>
        <dbReference type="EMBL" id="UVQ75651.1"/>
    </source>
</evidence>
<reference evidence="3 6" key="1">
    <citation type="submission" date="2015-09" db="EMBL/GenBank/DDBJ databases">
        <authorList>
            <consortium name="Pathogen Informatics"/>
        </authorList>
    </citation>
    <scope>NUCLEOTIDE SEQUENCE [LARGE SCALE GENOMIC DNA]</scope>
    <source>
        <strain evidence="3 6">2789STDY5834846</strain>
    </source>
</reference>
<accession>A0A174JV67</accession>
<name>A0A3E5GIQ8_9BACE</name>
<dbReference type="Proteomes" id="UP001204548">
    <property type="component" value="Unassembled WGS sequence"/>
</dbReference>
<evidence type="ECO:0000259" key="2">
    <source>
        <dbReference type="Pfam" id="PF18291"/>
    </source>
</evidence>
<dbReference type="EMBL" id="CP103141">
    <property type="protein sequence ID" value="UVQ75651.1"/>
    <property type="molecule type" value="Genomic_DNA"/>
</dbReference>
<gene>
    <name evidence="3" type="ORF">ERS852461_01647</name>
    <name evidence="4" type="ORF">NXW97_04065</name>
    <name evidence="5" type="ORF">NXY30_04400</name>
</gene>
<keyword evidence="7" id="KW-1185">Reference proteome</keyword>
<dbReference type="Proteomes" id="UP000095606">
    <property type="component" value="Unassembled WGS sequence"/>
</dbReference>
<dbReference type="Proteomes" id="UP001060104">
    <property type="component" value="Chromosome"/>
</dbReference>
<sequence length="104" mass="10957">MALEYVVTKGVFGFDKDKNEKYVAKSVCSGRVSSSKMCGKVSHLCGVHRKVVDLFVSGLVDMSITRHTELETDYTNGGGSGKPATGGDGGKDDGEEVPVPDSTV</sequence>
<dbReference type="AlphaFoldDB" id="A0A3E5GIQ8"/>
<dbReference type="EMBL" id="CZAE01000006">
    <property type="protein sequence ID" value="CUP01055.1"/>
    <property type="molecule type" value="Genomic_DNA"/>
</dbReference>
<dbReference type="GeneID" id="69587892"/>
<dbReference type="InterPro" id="IPR041607">
    <property type="entry name" value="HU-HIG"/>
</dbReference>
<dbReference type="Pfam" id="PF18291">
    <property type="entry name" value="HU-HIG"/>
    <property type="match status" value="1"/>
</dbReference>
<dbReference type="GO" id="GO:0003677">
    <property type="term" value="F:DNA binding"/>
    <property type="evidence" value="ECO:0007669"/>
    <property type="project" value="UniProtKB-KW"/>
</dbReference>
<accession>A0A3E5GIQ8</accession>
<feature type="region of interest" description="Disordered" evidence="1">
    <location>
        <begin position="70"/>
        <end position="104"/>
    </location>
</feature>
<proteinExistence type="predicted"/>
<dbReference type="EMBL" id="JANUTS010000001">
    <property type="protein sequence ID" value="MCS2791191.1"/>
    <property type="molecule type" value="Genomic_DNA"/>
</dbReference>
<protein>
    <submittedName>
        <fullName evidence="3">DNA-binding protein</fullName>
    </submittedName>
</protein>
<evidence type="ECO:0000313" key="4">
    <source>
        <dbReference type="EMBL" id="MCS2791191.1"/>
    </source>
</evidence>